<dbReference type="KEGG" id="aqu:105313285"/>
<dbReference type="InterPro" id="IPR051061">
    <property type="entry name" value="Zinc_finger_trans_reg"/>
</dbReference>
<evidence type="ECO:0000313" key="12">
    <source>
        <dbReference type="Proteomes" id="UP000007879"/>
    </source>
</evidence>
<feature type="compositionally biased region" description="Basic and acidic residues" evidence="9">
    <location>
        <begin position="149"/>
        <end position="164"/>
    </location>
</feature>
<evidence type="ECO:0000256" key="5">
    <source>
        <dbReference type="ARBA" id="ARBA00023015"/>
    </source>
</evidence>
<evidence type="ECO:0000313" key="11">
    <source>
        <dbReference type="EnsemblMetazoa" id="XP_019853825.1"/>
    </source>
</evidence>
<dbReference type="PANTHER" id="PTHR46179:SF13">
    <property type="entry name" value="C2H2-TYPE DOMAIN-CONTAINING PROTEIN"/>
    <property type="match status" value="1"/>
</dbReference>
<proteinExistence type="predicted"/>
<keyword evidence="7" id="KW-0539">Nucleus</keyword>
<evidence type="ECO:0000256" key="2">
    <source>
        <dbReference type="ARBA" id="ARBA00022723"/>
    </source>
</evidence>
<evidence type="ECO:0000259" key="10">
    <source>
        <dbReference type="PROSITE" id="PS50157"/>
    </source>
</evidence>
<dbReference type="GO" id="GO:0005634">
    <property type="term" value="C:nucleus"/>
    <property type="evidence" value="ECO:0007669"/>
    <property type="project" value="UniProtKB-SubCell"/>
</dbReference>
<name>A0AAN0J9W0_AMPQE</name>
<organism evidence="11 12">
    <name type="scientific">Amphimedon queenslandica</name>
    <name type="common">Sponge</name>
    <dbReference type="NCBI Taxonomy" id="400682"/>
    <lineage>
        <taxon>Eukaryota</taxon>
        <taxon>Metazoa</taxon>
        <taxon>Porifera</taxon>
        <taxon>Demospongiae</taxon>
        <taxon>Heteroscleromorpha</taxon>
        <taxon>Haplosclerida</taxon>
        <taxon>Niphatidae</taxon>
        <taxon>Amphimedon</taxon>
    </lineage>
</organism>
<dbReference type="GeneID" id="105313285"/>
<reference evidence="11" key="2">
    <citation type="submission" date="2024-06" db="UniProtKB">
        <authorList>
            <consortium name="EnsemblMetazoa"/>
        </authorList>
    </citation>
    <scope>IDENTIFICATION</scope>
</reference>
<evidence type="ECO:0000256" key="3">
    <source>
        <dbReference type="ARBA" id="ARBA00022771"/>
    </source>
</evidence>
<keyword evidence="2" id="KW-0479">Metal-binding</keyword>
<dbReference type="InterPro" id="IPR013087">
    <property type="entry name" value="Znf_C2H2_type"/>
</dbReference>
<feature type="domain" description="C2H2-type" evidence="10">
    <location>
        <begin position="73"/>
        <end position="103"/>
    </location>
</feature>
<evidence type="ECO:0000256" key="9">
    <source>
        <dbReference type="SAM" id="MobiDB-lite"/>
    </source>
</evidence>
<protein>
    <recommendedName>
        <fullName evidence="10">C2H2-type domain-containing protein</fullName>
    </recommendedName>
</protein>
<keyword evidence="5" id="KW-0805">Transcription regulation</keyword>
<evidence type="ECO:0000256" key="4">
    <source>
        <dbReference type="ARBA" id="ARBA00022833"/>
    </source>
</evidence>
<accession>A0AAN0J9W0</accession>
<dbReference type="AlphaFoldDB" id="A0AAN0J9W0"/>
<dbReference type="Gene3D" id="3.30.160.60">
    <property type="entry name" value="Classic Zinc Finger"/>
    <property type="match status" value="2"/>
</dbReference>
<evidence type="ECO:0000256" key="7">
    <source>
        <dbReference type="ARBA" id="ARBA00023242"/>
    </source>
</evidence>
<keyword evidence="6" id="KW-0804">Transcription</keyword>
<dbReference type="Proteomes" id="UP000007879">
    <property type="component" value="Unassembled WGS sequence"/>
</dbReference>
<keyword evidence="12" id="KW-1185">Reference proteome</keyword>
<dbReference type="PANTHER" id="PTHR46179">
    <property type="entry name" value="ZINC FINGER PROTEIN"/>
    <property type="match status" value="1"/>
</dbReference>
<dbReference type="GO" id="GO:0006357">
    <property type="term" value="P:regulation of transcription by RNA polymerase II"/>
    <property type="evidence" value="ECO:0007669"/>
    <property type="project" value="TreeGrafter"/>
</dbReference>
<comment type="subcellular location">
    <subcellularLocation>
        <location evidence="1">Nucleus</location>
    </subcellularLocation>
</comment>
<dbReference type="SUPFAM" id="SSF57667">
    <property type="entry name" value="beta-beta-alpha zinc fingers"/>
    <property type="match status" value="2"/>
</dbReference>
<sequence length="177" mass="20058">MVALLFVPHGRCYGNTSQRITNHQKQLHKHIESHSITSKELFQCPYTDCSRAYTTKFNLQQHVSSFHENLKPFACRQSGCSAEFAHKNSLTRHLIKVHGRKLTESLTAIDGLPVTLNGTPNVTGTNKNRRRRTLSQLTLTERISGHVSAKGDWRRGKTEEEGKRSQRSSEPLSIHCP</sequence>
<feature type="region of interest" description="Disordered" evidence="9">
    <location>
        <begin position="145"/>
        <end position="177"/>
    </location>
</feature>
<dbReference type="InterPro" id="IPR036236">
    <property type="entry name" value="Znf_C2H2_sf"/>
</dbReference>
<dbReference type="RefSeq" id="XP_019853825.1">
    <property type="nucleotide sequence ID" value="XM_019998266.1"/>
</dbReference>
<feature type="domain" description="C2H2-type" evidence="10">
    <location>
        <begin position="42"/>
        <end position="72"/>
    </location>
</feature>
<evidence type="ECO:0000256" key="6">
    <source>
        <dbReference type="ARBA" id="ARBA00023163"/>
    </source>
</evidence>
<keyword evidence="4" id="KW-0862">Zinc</keyword>
<dbReference type="PROSITE" id="PS50157">
    <property type="entry name" value="ZINC_FINGER_C2H2_2"/>
    <property type="match status" value="2"/>
</dbReference>
<evidence type="ECO:0000256" key="8">
    <source>
        <dbReference type="PROSITE-ProRule" id="PRU00042"/>
    </source>
</evidence>
<dbReference type="EnsemblMetazoa" id="XM_019998266.1">
    <property type="protein sequence ID" value="XP_019853825.1"/>
    <property type="gene ID" value="LOC105313285"/>
</dbReference>
<evidence type="ECO:0000256" key="1">
    <source>
        <dbReference type="ARBA" id="ARBA00004123"/>
    </source>
</evidence>
<dbReference type="GO" id="GO:0008270">
    <property type="term" value="F:zinc ion binding"/>
    <property type="evidence" value="ECO:0007669"/>
    <property type="project" value="UniProtKB-KW"/>
</dbReference>
<dbReference type="SMART" id="SM00355">
    <property type="entry name" value="ZnF_C2H2"/>
    <property type="match status" value="2"/>
</dbReference>
<dbReference type="PROSITE" id="PS00028">
    <property type="entry name" value="ZINC_FINGER_C2H2_1"/>
    <property type="match status" value="2"/>
</dbReference>
<reference evidence="12" key="1">
    <citation type="journal article" date="2010" name="Nature">
        <title>The Amphimedon queenslandica genome and the evolution of animal complexity.</title>
        <authorList>
            <person name="Srivastava M."/>
            <person name="Simakov O."/>
            <person name="Chapman J."/>
            <person name="Fahey B."/>
            <person name="Gauthier M.E."/>
            <person name="Mitros T."/>
            <person name="Richards G.S."/>
            <person name="Conaco C."/>
            <person name="Dacre M."/>
            <person name="Hellsten U."/>
            <person name="Larroux C."/>
            <person name="Putnam N.H."/>
            <person name="Stanke M."/>
            <person name="Adamska M."/>
            <person name="Darling A."/>
            <person name="Degnan S.M."/>
            <person name="Oakley T.H."/>
            <person name="Plachetzki D.C."/>
            <person name="Zhai Y."/>
            <person name="Adamski M."/>
            <person name="Calcino A."/>
            <person name="Cummins S.F."/>
            <person name="Goodstein D.M."/>
            <person name="Harris C."/>
            <person name="Jackson D.J."/>
            <person name="Leys S.P."/>
            <person name="Shu S."/>
            <person name="Woodcroft B.J."/>
            <person name="Vervoort M."/>
            <person name="Kosik K.S."/>
            <person name="Manning G."/>
            <person name="Degnan B.M."/>
            <person name="Rokhsar D.S."/>
        </authorList>
    </citation>
    <scope>NUCLEOTIDE SEQUENCE [LARGE SCALE GENOMIC DNA]</scope>
</reference>
<keyword evidence="3 8" id="KW-0863">Zinc-finger</keyword>